<evidence type="ECO:0000256" key="7">
    <source>
        <dbReference type="RuleBase" id="RU000538"/>
    </source>
</evidence>
<evidence type="ECO:0000256" key="5">
    <source>
        <dbReference type="HAMAP-Rule" id="MF_00948"/>
    </source>
</evidence>
<comment type="function">
    <text evidence="5 7">Participates in transcription elongation, termination and antitermination.</text>
</comment>
<gene>
    <name evidence="5 9" type="primary">nusG</name>
    <name evidence="9" type="ORF">HGG69_00970</name>
</gene>
<dbReference type="Pfam" id="PF02357">
    <property type="entry name" value="NusG"/>
    <property type="match status" value="1"/>
</dbReference>
<keyword evidence="10" id="KW-1185">Reference proteome</keyword>
<sequence length="194" mass="22313">MSENTIAKWYMISTVSGKEEKVIDALKNKIEAENMSDLFKEIEIFTIPHLTNKELEKKTRGEEYEVKYKNMYKGYIFIKMVMTDDSWYVVRNTQYVTGLIGSSGKGAKPTPVSRVELRKMKEARDKIRAEFAKGNIETAFKENTVVRINSGEFEGQEGPIIQNNDITSKAFVEIEIFGRKTPVEFDYKVLEIIG</sequence>
<keyword evidence="1 5" id="KW-0806">Transcription termination</keyword>
<dbReference type="KEGG" id="mphe:HGG69_00970"/>
<name>A0A858U623_9MOLU</name>
<feature type="domain" description="NusG-like N-terminal" evidence="8">
    <location>
        <begin position="6"/>
        <end position="124"/>
    </location>
</feature>
<dbReference type="NCBIfam" id="TIGR01956">
    <property type="entry name" value="NusG_myco"/>
    <property type="match status" value="1"/>
</dbReference>
<dbReference type="InterPro" id="IPR008991">
    <property type="entry name" value="Translation_prot_SH3-like_sf"/>
</dbReference>
<dbReference type="SUPFAM" id="SSF50104">
    <property type="entry name" value="Translation proteins SH3-like domain"/>
    <property type="match status" value="1"/>
</dbReference>
<reference evidence="9 10" key="1">
    <citation type="submission" date="2020-04" db="EMBL/GenBank/DDBJ databases">
        <title>Novel Mycoplasma species detected in Phocoena phocoena (harbor porpoise) from the USA.</title>
        <authorList>
            <person name="Volokhov D.V."/>
        </authorList>
    </citation>
    <scope>NUCLEOTIDE SEQUENCE [LARGE SCALE GENOMIC DNA]</scope>
    <source>
        <strain evidence="9 10">Phocoena C-264-GEN</strain>
    </source>
</reference>
<dbReference type="InterPro" id="IPR006645">
    <property type="entry name" value="NGN-like_dom"/>
</dbReference>
<dbReference type="RefSeq" id="WP_169604948.1">
    <property type="nucleotide sequence ID" value="NZ_CP051481.1"/>
</dbReference>
<dbReference type="EMBL" id="CP051481">
    <property type="protein sequence ID" value="QJG66897.1"/>
    <property type="molecule type" value="Genomic_DNA"/>
</dbReference>
<dbReference type="InterPro" id="IPR043425">
    <property type="entry name" value="NusG-like"/>
</dbReference>
<proteinExistence type="inferred from homology"/>
<keyword evidence="4 5" id="KW-0804">Transcription</keyword>
<dbReference type="PANTHER" id="PTHR30265">
    <property type="entry name" value="RHO-INTERACTING TRANSCRIPTION TERMINATION FACTOR NUSG"/>
    <property type="match status" value="1"/>
</dbReference>
<organism evidence="9 10">
    <name type="scientific">Mycoplasma phocoenae</name>
    <dbReference type="NCBI Taxonomy" id="754517"/>
    <lineage>
        <taxon>Bacteria</taxon>
        <taxon>Bacillati</taxon>
        <taxon>Mycoplasmatota</taxon>
        <taxon>Mollicutes</taxon>
        <taxon>Mycoplasmataceae</taxon>
        <taxon>Mycoplasma</taxon>
    </lineage>
</organism>
<dbReference type="GO" id="GO:0006353">
    <property type="term" value="P:DNA-templated transcription termination"/>
    <property type="evidence" value="ECO:0007669"/>
    <property type="project" value="UniProtKB-UniRule"/>
</dbReference>
<evidence type="ECO:0000256" key="2">
    <source>
        <dbReference type="ARBA" id="ARBA00022814"/>
    </source>
</evidence>
<evidence type="ECO:0000313" key="10">
    <source>
        <dbReference type="Proteomes" id="UP000501060"/>
    </source>
</evidence>
<dbReference type="Gene3D" id="2.30.30.30">
    <property type="match status" value="1"/>
</dbReference>
<dbReference type="GO" id="GO:0031564">
    <property type="term" value="P:transcription antitermination"/>
    <property type="evidence" value="ECO:0007669"/>
    <property type="project" value="UniProtKB-UniRule"/>
</dbReference>
<dbReference type="InterPro" id="IPR036735">
    <property type="entry name" value="NGN_dom_sf"/>
</dbReference>
<dbReference type="GO" id="GO:0032784">
    <property type="term" value="P:regulation of DNA-templated transcription elongation"/>
    <property type="evidence" value="ECO:0007669"/>
    <property type="project" value="InterPro"/>
</dbReference>
<evidence type="ECO:0000256" key="3">
    <source>
        <dbReference type="ARBA" id="ARBA00023015"/>
    </source>
</evidence>
<evidence type="ECO:0000259" key="8">
    <source>
        <dbReference type="SMART" id="SM00738"/>
    </source>
</evidence>
<evidence type="ECO:0000313" key="9">
    <source>
        <dbReference type="EMBL" id="QJG66897.1"/>
    </source>
</evidence>
<evidence type="ECO:0000256" key="4">
    <source>
        <dbReference type="ARBA" id="ARBA00023163"/>
    </source>
</evidence>
<dbReference type="CDD" id="cd06091">
    <property type="entry name" value="KOW_NusG"/>
    <property type="match status" value="1"/>
</dbReference>
<dbReference type="CDD" id="cd09891">
    <property type="entry name" value="NGN_Bact_1"/>
    <property type="match status" value="1"/>
</dbReference>
<accession>A0A858U623</accession>
<dbReference type="GO" id="GO:0005829">
    <property type="term" value="C:cytosol"/>
    <property type="evidence" value="ECO:0007669"/>
    <property type="project" value="TreeGrafter"/>
</dbReference>
<dbReference type="InterPro" id="IPR010216">
    <property type="entry name" value="Transcrpt_antiterm_NusG_myco"/>
</dbReference>
<comment type="similarity">
    <text evidence="5 7">Belongs to the NusG family.</text>
</comment>
<protein>
    <recommendedName>
        <fullName evidence="5 6">Transcription termination/antitermination protein NusG</fullName>
    </recommendedName>
</protein>
<dbReference type="InterPro" id="IPR001062">
    <property type="entry name" value="Transcrpt_antiterm_NusG"/>
</dbReference>
<dbReference type="InterPro" id="IPR014722">
    <property type="entry name" value="Rib_uL2_dom2"/>
</dbReference>
<dbReference type="SMART" id="SM00738">
    <property type="entry name" value="NGN"/>
    <property type="match status" value="1"/>
</dbReference>
<dbReference type="PANTHER" id="PTHR30265:SF2">
    <property type="entry name" value="TRANSCRIPTION TERMINATION_ANTITERMINATION PROTEIN NUSG"/>
    <property type="match status" value="1"/>
</dbReference>
<dbReference type="Proteomes" id="UP000501060">
    <property type="component" value="Chromosome"/>
</dbReference>
<evidence type="ECO:0000256" key="1">
    <source>
        <dbReference type="ARBA" id="ARBA00022472"/>
    </source>
</evidence>
<dbReference type="SUPFAM" id="SSF82679">
    <property type="entry name" value="N-utilization substance G protein NusG, N-terminal domain"/>
    <property type="match status" value="1"/>
</dbReference>
<dbReference type="HAMAP" id="MF_00948">
    <property type="entry name" value="NusG"/>
    <property type="match status" value="1"/>
</dbReference>
<keyword evidence="2 5" id="KW-0889">Transcription antitermination</keyword>
<dbReference type="GO" id="GO:0006354">
    <property type="term" value="P:DNA-templated transcription elongation"/>
    <property type="evidence" value="ECO:0007669"/>
    <property type="project" value="UniProtKB-UniRule"/>
</dbReference>
<dbReference type="Gene3D" id="3.30.70.940">
    <property type="entry name" value="NusG, N-terminal domain"/>
    <property type="match status" value="1"/>
</dbReference>
<dbReference type="InterPro" id="IPR047050">
    <property type="entry name" value="NGN"/>
</dbReference>
<keyword evidence="3 5" id="KW-0805">Transcription regulation</keyword>
<evidence type="ECO:0000256" key="6">
    <source>
        <dbReference type="NCBIfam" id="TIGR01956"/>
    </source>
</evidence>
<dbReference type="AlphaFoldDB" id="A0A858U623"/>
<dbReference type="PRINTS" id="PR00338">
    <property type="entry name" value="NUSGTNSCPFCT"/>
</dbReference>